<evidence type="ECO:0000256" key="2">
    <source>
        <dbReference type="ARBA" id="ARBA00022448"/>
    </source>
</evidence>
<dbReference type="PANTHER" id="PTHR43243">
    <property type="entry name" value="INNER MEMBRANE TRANSPORTER YGJI-RELATED"/>
    <property type="match status" value="1"/>
</dbReference>
<gene>
    <name evidence="5" type="ORF">Din_043857</name>
</gene>
<proteinExistence type="inferred from homology"/>
<accession>A0A5B7C2E7</accession>
<organism evidence="5">
    <name type="scientific">Davidia involucrata</name>
    <name type="common">Dove tree</name>
    <dbReference type="NCBI Taxonomy" id="16924"/>
    <lineage>
        <taxon>Eukaryota</taxon>
        <taxon>Viridiplantae</taxon>
        <taxon>Streptophyta</taxon>
        <taxon>Embryophyta</taxon>
        <taxon>Tracheophyta</taxon>
        <taxon>Spermatophyta</taxon>
        <taxon>Magnoliopsida</taxon>
        <taxon>eudicotyledons</taxon>
        <taxon>Gunneridae</taxon>
        <taxon>Pentapetalae</taxon>
        <taxon>asterids</taxon>
        <taxon>Cornales</taxon>
        <taxon>Nyssaceae</taxon>
        <taxon>Davidia</taxon>
    </lineage>
</organism>
<evidence type="ECO:0000256" key="3">
    <source>
        <dbReference type="SAM" id="Phobius"/>
    </source>
</evidence>
<evidence type="ECO:0000313" key="5">
    <source>
        <dbReference type="EMBL" id="MPA74416.1"/>
    </source>
</evidence>
<dbReference type="Gene3D" id="1.20.1740.10">
    <property type="entry name" value="Amino acid/polyamine transporter I"/>
    <property type="match status" value="1"/>
</dbReference>
<reference evidence="5" key="1">
    <citation type="submission" date="2019-08" db="EMBL/GenBank/DDBJ databases">
        <title>Reference gene set and small RNA set construction with multiple tissues from Davidia involucrata Baill.</title>
        <authorList>
            <person name="Yang H."/>
            <person name="Zhou C."/>
            <person name="Li G."/>
            <person name="Wang J."/>
            <person name="Gao P."/>
            <person name="Wang M."/>
            <person name="Wang R."/>
            <person name="Zhao Y."/>
        </authorList>
    </citation>
    <scope>NUCLEOTIDE SEQUENCE</scope>
    <source>
        <tissue evidence="5">Mixed with DoveR01_LX</tissue>
    </source>
</reference>
<dbReference type="AlphaFoldDB" id="A0A5B7C2E7"/>
<dbReference type="InterPro" id="IPR029485">
    <property type="entry name" value="CAT_C"/>
</dbReference>
<keyword evidence="3" id="KW-0812">Transmembrane</keyword>
<keyword evidence="2" id="KW-0813">Transport</keyword>
<feature type="transmembrane region" description="Helical" evidence="3">
    <location>
        <begin position="133"/>
        <end position="157"/>
    </location>
</feature>
<feature type="transmembrane region" description="Helical" evidence="3">
    <location>
        <begin position="97"/>
        <end position="121"/>
    </location>
</feature>
<name>A0A5B7C2E7_DAVIN</name>
<dbReference type="PANTHER" id="PTHR43243:SF4">
    <property type="entry name" value="CATIONIC AMINO ACID TRANSPORTER 4"/>
    <property type="match status" value="1"/>
</dbReference>
<feature type="transmembrane region" description="Helical" evidence="3">
    <location>
        <begin position="71"/>
        <end position="91"/>
    </location>
</feature>
<keyword evidence="3" id="KW-1133">Transmembrane helix</keyword>
<feature type="domain" description="Cationic amino acid transporter C-terminal" evidence="4">
    <location>
        <begin position="136"/>
        <end position="186"/>
    </location>
</feature>
<comment type="similarity">
    <text evidence="1">Belongs to the amino acid-polyamine-organocation (APC) superfamily. Cationic amino acid transporter (CAT) (TC 2.A.3.3) family.</text>
</comment>
<protein>
    <recommendedName>
        <fullName evidence="4">Cationic amino acid transporter C-terminal domain-containing protein</fullName>
    </recommendedName>
</protein>
<keyword evidence="3" id="KW-0472">Membrane</keyword>
<feature type="transmembrane region" description="Helical" evidence="3">
    <location>
        <begin position="163"/>
        <end position="181"/>
    </location>
</feature>
<dbReference type="GO" id="GO:0015171">
    <property type="term" value="F:amino acid transmembrane transporter activity"/>
    <property type="evidence" value="ECO:0007669"/>
    <property type="project" value="TreeGrafter"/>
</dbReference>
<evidence type="ECO:0000256" key="1">
    <source>
        <dbReference type="ARBA" id="ARBA00008572"/>
    </source>
</evidence>
<dbReference type="EMBL" id="GHES01043857">
    <property type="protein sequence ID" value="MPA74416.1"/>
    <property type="molecule type" value="Transcribed_RNA"/>
</dbReference>
<dbReference type="Pfam" id="PF13906">
    <property type="entry name" value="AA_permease_C"/>
    <property type="match status" value="1"/>
</dbReference>
<evidence type="ECO:0000259" key="4">
    <source>
        <dbReference type="Pfam" id="PF13906"/>
    </source>
</evidence>
<sequence length="211" mass="23178">MITLKLFIYLYASKCEEMQVGQVQLRDKILTLEPMSYSCLVFLCTRSAKLVTCFFHVFVANILNEDNRRKVAGWTIMLTCVGVLLLTSAALKVGLPSFVQFMLCGIGGTLLLSGLVVLTCIDQDDARHSFGHTGGFICPFVPLLPIACILINIYLLVNVGAATWTRVLIWLGLGAIVYVFYGRTHSSLIDAVYVPAAHVDEIYCSSTNSLA</sequence>